<dbReference type="OrthoDB" id="4986921at2"/>
<dbReference type="Proteomes" id="UP000289260">
    <property type="component" value="Chromosome"/>
</dbReference>
<dbReference type="EMBL" id="CP035806">
    <property type="protein sequence ID" value="QBE47620.1"/>
    <property type="molecule type" value="Genomic_DNA"/>
</dbReference>
<evidence type="ECO:0000313" key="2">
    <source>
        <dbReference type="EMBL" id="QBE47620.1"/>
    </source>
</evidence>
<feature type="signal peptide" evidence="1">
    <location>
        <begin position="1"/>
        <end position="28"/>
    </location>
</feature>
<protein>
    <submittedName>
        <fullName evidence="2">Peptidylprolyl isomerase</fullName>
    </submittedName>
</protein>
<sequence length="307" mass="31077">MLRRLVPATAAVALLLAGATGCSAQRMAADCEPQLEPGALSDAVAVTTAFGEAPRISAPVGAEILVSQRTVVESAEQRSGAADEGTLVGVNMAFFDAGSGQQLYQSPGFADAAQSPELLLVSADAPNPLSEAVRCTVPGERVVLALSPEESAQFAMQLGGAGAAPIVGVIDTVSTSPLAASGPVRGLPSGYPAVVTNDEGRPGVVLPPRPAPAGTQSAVRIAGAGDEVAPDDNVIAQVLSVGWDGEERTNTWESGLMALGTEEQIAQSGHAFRAELTGKTVGSQVVIIDHEQGEQAQVVVVDIVGVN</sequence>
<dbReference type="GO" id="GO:0016853">
    <property type="term" value="F:isomerase activity"/>
    <property type="evidence" value="ECO:0007669"/>
    <property type="project" value="UniProtKB-KW"/>
</dbReference>
<dbReference type="RefSeq" id="WP_130108776.1">
    <property type="nucleotide sequence ID" value="NZ_CP035806.1"/>
</dbReference>
<keyword evidence="3" id="KW-1185">Reference proteome</keyword>
<feature type="chain" id="PRO_5020862410" evidence="1">
    <location>
        <begin position="29"/>
        <end position="307"/>
    </location>
</feature>
<dbReference type="AlphaFoldDB" id="A0A4P6KCB4"/>
<evidence type="ECO:0000256" key="1">
    <source>
        <dbReference type="SAM" id="SignalP"/>
    </source>
</evidence>
<dbReference type="PROSITE" id="PS51257">
    <property type="entry name" value="PROKAR_LIPOPROTEIN"/>
    <property type="match status" value="1"/>
</dbReference>
<evidence type="ECO:0000313" key="3">
    <source>
        <dbReference type="Proteomes" id="UP000289260"/>
    </source>
</evidence>
<keyword evidence="1" id="KW-0732">Signal</keyword>
<keyword evidence="2" id="KW-0413">Isomerase</keyword>
<accession>A0A4P6KCB4</accession>
<dbReference type="KEGG" id="ltr:EVS81_01205"/>
<reference evidence="2 3" key="1">
    <citation type="submission" date="2019-02" db="EMBL/GenBank/DDBJ databases">
        <authorList>
            <person name="Sun L."/>
            <person name="Pan D."/>
            <person name="Wu X."/>
        </authorList>
    </citation>
    <scope>NUCLEOTIDE SEQUENCE [LARGE SCALE GENOMIC DNA]</scope>
    <source>
        <strain evidence="2 3">JW-1</strain>
    </source>
</reference>
<proteinExistence type="predicted"/>
<gene>
    <name evidence="2" type="ORF">EVS81_01205</name>
</gene>
<name>A0A4P6KCB4_9MICO</name>
<organism evidence="2 3">
    <name type="scientific">Leucobacter triazinivorans</name>
    <dbReference type="NCBI Taxonomy" id="1784719"/>
    <lineage>
        <taxon>Bacteria</taxon>
        <taxon>Bacillati</taxon>
        <taxon>Actinomycetota</taxon>
        <taxon>Actinomycetes</taxon>
        <taxon>Micrococcales</taxon>
        <taxon>Microbacteriaceae</taxon>
        <taxon>Leucobacter</taxon>
    </lineage>
</organism>